<reference evidence="3" key="1">
    <citation type="journal article" date="2019" name="Int. J. Syst. Evol. Microbiol.">
        <title>The Global Catalogue of Microorganisms (GCM) 10K type strain sequencing project: providing services to taxonomists for standard genome sequencing and annotation.</title>
        <authorList>
            <consortium name="The Broad Institute Genomics Platform"/>
            <consortium name="The Broad Institute Genome Sequencing Center for Infectious Disease"/>
            <person name="Wu L."/>
            <person name="Ma J."/>
        </authorList>
    </citation>
    <scope>NUCLEOTIDE SEQUENCE [LARGE SCALE GENOMIC DNA]</scope>
    <source>
        <strain evidence="3">JCM 18019</strain>
    </source>
</reference>
<dbReference type="RefSeq" id="WP_345202772.1">
    <property type="nucleotide sequence ID" value="NZ_BAABHX010000003.1"/>
</dbReference>
<sequence length="162" mass="18728">MKDLFVFKAFSDNDAFHFTDEIMNDFIKFIESKSIFWGGGYGENYMQGGLYCDVDLGIDEENFKNEVFEFFQNINKNIKVEIDGYGIPKIGVNYLQCFCCGYFTVEQRGSFEICPICFWEDDGIFDMDSTSNPNVMTLREGRSNFLKFGACEKRFKGCSQKS</sequence>
<protein>
    <recommendedName>
        <fullName evidence="1">Cysteine-rich CPCC domain-containing protein</fullName>
    </recommendedName>
</protein>
<gene>
    <name evidence="2" type="ORF">GCM10023210_18390</name>
</gene>
<evidence type="ECO:0000313" key="3">
    <source>
        <dbReference type="Proteomes" id="UP001500353"/>
    </source>
</evidence>
<comment type="caution">
    <text evidence="2">The sequence shown here is derived from an EMBL/GenBank/DDBJ whole genome shotgun (WGS) entry which is preliminary data.</text>
</comment>
<evidence type="ECO:0000313" key="2">
    <source>
        <dbReference type="EMBL" id="GAA5091248.1"/>
    </source>
</evidence>
<accession>A0ABP9M7Z3</accession>
<organism evidence="2 3">
    <name type="scientific">Chryseobacterium ginsengisoli</name>
    <dbReference type="NCBI Taxonomy" id="363853"/>
    <lineage>
        <taxon>Bacteria</taxon>
        <taxon>Pseudomonadati</taxon>
        <taxon>Bacteroidota</taxon>
        <taxon>Flavobacteriia</taxon>
        <taxon>Flavobacteriales</taxon>
        <taxon>Weeksellaceae</taxon>
        <taxon>Chryseobacterium group</taxon>
        <taxon>Chryseobacterium</taxon>
    </lineage>
</organism>
<feature type="domain" description="Cysteine-rich CPCC" evidence="1">
    <location>
        <begin position="96"/>
        <end position="156"/>
    </location>
</feature>
<proteinExistence type="predicted"/>
<dbReference type="Proteomes" id="UP001500353">
    <property type="component" value="Unassembled WGS sequence"/>
</dbReference>
<keyword evidence="3" id="KW-1185">Reference proteome</keyword>
<evidence type="ECO:0000259" key="1">
    <source>
        <dbReference type="Pfam" id="PF14206"/>
    </source>
</evidence>
<name>A0ABP9M7Z3_9FLAO</name>
<dbReference type="EMBL" id="BAABHX010000003">
    <property type="protein sequence ID" value="GAA5091248.1"/>
    <property type="molecule type" value="Genomic_DNA"/>
</dbReference>
<dbReference type="InterPro" id="IPR025983">
    <property type="entry name" value="Cys_rich_CPCC"/>
</dbReference>
<dbReference type="Pfam" id="PF14206">
    <property type="entry name" value="Cys_rich_CPCC"/>
    <property type="match status" value="1"/>
</dbReference>